<feature type="region of interest" description="Disordered" evidence="1">
    <location>
        <begin position="1"/>
        <end position="37"/>
    </location>
</feature>
<organism evidence="2 3">
    <name type="scientific">Digitaria exilis</name>
    <dbReference type="NCBI Taxonomy" id="1010633"/>
    <lineage>
        <taxon>Eukaryota</taxon>
        <taxon>Viridiplantae</taxon>
        <taxon>Streptophyta</taxon>
        <taxon>Embryophyta</taxon>
        <taxon>Tracheophyta</taxon>
        <taxon>Spermatophyta</taxon>
        <taxon>Magnoliopsida</taxon>
        <taxon>Liliopsida</taxon>
        <taxon>Poales</taxon>
        <taxon>Poaceae</taxon>
        <taxon>PACMAD clade</taxon>
        <taxon>Panicoideae</taxon>
        <taxon>Panicodae</taxon>
        <taxon>Paniceae</taxon>
        <taxon>Anthephorinae</taxon>
        <taxon>Digitaria</taxon>
    </lineage>
</organism>
<comment type="caution">
    <text evidence="2">The sequence shown here is derived from an EMBL/GenBank/DDBJ whole genome shotgun (WGS) entry which is preliminary data.</text>
</comment>
<protein>
    <submittedName>
        <fullName evidence="2">Uncharacterized protein</fullName>
    </submittedName>
</protein>
<accession>A0A835BCL8</accession>
<dbReference type="AlphaFoldDB" id="A0A835BCL8"/>
<dbReference type="PANTHER" id="PTHR35510">
    <property type="entry name" value="DBH-LIKE MONOOXYGENASE"/>
    <property type="match status" value="1"/>
</dbReference>
<sequence>MSKLVRSIPDDTSYGGYHTAGTDREANGSETRKGTPRKYSRALARGHELNLLQLSHSLRFNSPRNRCCSPLQSDLIFSRGNARARGGWGTAMDAAPVLKRKGAEAAAETPWVDVDGLPIPAAKIRRLDADVPPVGPGVGIPQQQQQGFGLEEARVSGGVAARTAVDASQLLKRKGAEAPQPWLGVDGSADWYASPPFPVLSIVPTAEDAEVPPVEHAVGVPRAEPGAVVAPQPFVAEAAPAVAVSVAAPAVNDERAIVVYQPAEAARNLLEGPLRPAPSLRVNPNWIHGLRSTMLQEASNHRTLFEELAARDENLILAVIYGHAASSSAAAAATEMMDADQEGDGASMEVEHQPAPPAGGVLQGAVFQQQQWLTQHCVAPQQLQLPAASYQPSPVTWSW</sequence>
<keyword evidence="3" id="KW-1185">Reference proteome</keyword>
<dbReference type="Proteomes" id="UP000636709">
    <property type="component" value="Unassembled WGS sequence"/>
</dbReference>
<proteinExistence type="predicted"/>
<evidence type="ECO:0000313" key="2">
    <source>
        <dbReference type="EMBL" id="KAF8694885.1"/>
    </source>
</evidence>
<dbReference type="EMBL" id="JACEFO010001901">
    <property type="protein sequence ID" value="KAF8694885.1"/>
    <property type="molecule type" value="Genomic_DNA"/>
</dbReference>
<gene>
    <name evidence="2" type="ORF">HU200_037985</name>
</gene>
<name>A0A835BCL8_9POAL</name>
<dbReference type="PANTHER" id="PTHR35510:SF3">
    <property type="entry name" value="OS09G0494500 PROTEIN"/>
    <property type="match status" value="1"/>
</dbReference>
<evidence type="ECO:0000256" key="1">
    <source>
        <dbReference type="SAM" id="MobiDB-lite"/>
    </source>
</evidence>
<reference evidence="2" key="1">
    <citation type="submission" date="2020-07" db="EMBL/GenBank/DDBJ databases">
        <title>Genome sequence and genetic diversity analysis of an under-domesticated orphan crop, white fonio (Digitaria exilis).</title>
        <authorList>
            <person name="Bennetzen J.L."/>
            <person name="Chen S."/>
            <person name="Ma X."/>
            <person name="Wang X."/>
            <person name="Yssel A.E.J."/>
            <person name="Chaluvadi S.R."/>
            <person name="Johnson M."/>
            <person name="Gangashetty P."/>
            <person name="Hamidou F."/>
            <person name="Sanogo M.D."/>
            <person name="Zwaenepoel A."/>
            <person name="Wallace J."/>
            <person name="Van De Peer Y."/>
            <person name="Van Deynze A."/>
        </authorList>
    </citation>
    <scope>NUCLEOTIDE SEQUENCE</scope>
    <source>
        <tissue evidence="2">Leaves</tissue>
    </source>
</reference>
<feature type="compositionally biased region" description="Basic and acidic residues" evidence="1">
    <location>
        <begin position="21"/>
        <end position="33"/>
    </location>
</feature>
<dbReference type="OrthoDB" id="1937743at2759"/>
<evidence type="ECO:0000313" key="3">
    <source>
        <dbReference type="Proteomes" id="UP000636709"/>
    </source>
</evidence>